<comment type="caution">
    <text evidence="3">The sequence shown here is derived from an EMBL/GenBank/DDBJ whole genome shotgun (WGS) entry which is preliminary data.</text>
</comment>
<organism evidence="3 4">
    <name type="scientific">Candidatus Thiothrix phosphatis</name>
    <dbReference type="NCBI Taxonomy" id="3112415"/>
    <lineage>
        <taxon>Bacteria</taxon>
        <taxon>Pseudomonadati</taxon>
        <taxon>Pseudomonadota</taxon>
        <taxon>Gammaproteobacteria</taxon>
        <taxon>Thiotrichales</taxon>
        <taxon>Thiotrichaceae</taxon>
        <taxon>Thiothrix</taxon>
    </lineage>
</organism>
<dbReference type="Gene3D" id="3.90.220.20">
    <property type="entry name" value="DNA methylase specificity domains"/>
    <property type="match status" value="1"/>
</dbReference>
<reference evidence="4" key="1">
    <citation type="submission" date="2023-07" db="EMBL/GenBank/DDBJ databases">
        <title>The carbon used by Thiothrix.</title>
        <authorList>
            <person name="Chen L."/>
        </authorList>
    </citation>
    <scope>NUCLEOTIDE SEQUENCE [LARGE SCALE GENOMIC DNA]</scope>
</reference>
<evidence type="ECO:0000256" key="1">
    <source>
        <dbReference type="ARBA" id="ARBA00022747"/>
    </source>
</evidence>
<proteinExistence type="predicted"/>
<evidence type="ECO:0000313" key="3">
    <source>
        <dbReference type="EMBL" id="MEB4593205.1"/>
    </source>
</evidence>
<dbReference type="RefSeq" id="WP_324697963.1">
    <property type="nucleotide sequence ID" value="NZ_JAYMYJ010000152.1"/>
</dbReference>
<name>A0ABU6D2C1_9GAMM</name>
<dbReference type="Proteomes" id="UP001308005">
    <property type="component" value="Unassembled WGS sequence"/>
</dbReference>
<keyword evidence="2" id="KW-0238">DNA-binding</keyword>
<dbReference type="EMBL" id="JAYMYJ010000152">
    <property type="protein sequence ID" value="MEB4593205.1"/>
    <property type="molecule type" value="Genomic_DNA"/>
</dbReference>
<sequence>MWWLNQYPSQQYFQREAEGSVTKSIRRSVLENVPIVVPSPGKQYAIIQLANTLAREQQALAQLRRSGEHLMNTIANDLLNNK</sequence>
<keyword evidence="4" id="KW-1185">Reference proteome</keyword>
<dbReference type="SUPFAM" id="SSF116734">
    <property type="entry name" value="DNA methylase specificity domain"/>
    <property type="match status" value="1"/>
</dbReference>
<gene>
    <name evidence="3" type="ORF">VSS37_19670</name>
</gene>
<evidence type="ECO:0008006" key="5">
    <source>
        <dbReference type="Google" id="ProtNLM"/>
    </source>
</evidence>
<reference evidence="3 4" key="2">
    <citation type="submission" date="2024-01" db="EMBL/GenBank/DDBJ databases">
        <authorList>
            <person name="Xie X."/>
        </authorList>
    </citation>
    <scope>NUCLEOTIDE SEQUENCE [LARGE SCALE GENOMIC DNA]</scope>
    <source>
        <strain evidence="3">SCUT-1</strain>
    </source>
</reference>
<keyword evidence="1" id="KW-0680">Restriction system</keyword>
<evidence type="ECO:0000256" key="2">
    <source>
        <dbReference type="ARBA" id="ARBA00023125"/>
    </source>
</evidence>
<protein>
    <recommendedName>
        <fullName evidence="5">Type I restriction modification DNA specificity domain-containing protein</fullName>
    </recommendedName>
</protein>
<dbReference type="InterPro" id="IPR044946">
    <property type="entry name" value="Restrct_endonuc_typeI_TRD_sf"/>
</dbReference>
<accession>A0ABU6D2C1</accession>
<evidence type="ECO:0000313" key="4">
    <source>
        <dbReference type="Proteomes" id="UP001308005"/>
    </source>
</evidence>